<comment type="caution">
    <text evidence="1">The sequence shown here is derived from an EMBL/GenBank/DDBJ whole genome shotgun (WGS) entry which is preliminary data.</text>
</comment>
<evidence type="ECO:0000313" key="1">
    <source>
        <dbReference type="EMBL" id="KAK7490136.1"/>
    </source>
</evidence>
<organism evidence="1 2">
    <name type="scientific">Batillaria attramentaria</name>
    <dbReference type="NCBI Taxonomy" id="370345"/>
    <lineage>
        <taxon>Eukaryota</taxon>
        <taxon>Metazoa</taxon>
        <taxon>Spiralia</taxon>
        <taxon>Lophotrochozoa</taxon>
        <taxon>Mollusca</taxon>
        <taxon>Gastropoda</taxon>
        <taxon>Caenogastropoda</taxon>
        <taxon>Sorbeoconcha</taxon>
        <taxon>Cerithioidea</taxon>
        <taxon>Batillariidae</taxon>
        <taxon>Batillaria</taxon>
    </lineage>
</organism>
<dbReference type="EMBL" id="JACVVK020000130">
    <property type="protein sequence ID" value="KAK7490136.1"/>
    <property type="molecule type" value="Genomic_DNA"/>
</dbReference>
<name>A0ABD0KSA3_9CAEN</name>
<sequence length="99" mass="11268">MLPCIIIYAHLCSRDRYGPADVRAGREGPGGNLMQGGERDRENCWIGRILLVAHLYPGDELLALLISENWETLWASGWREEEYWTTQKSYGVMAARLEA</sequence>
<proteinExistence type="predicted"/>
<dbReference type="Proteomes" id="UP001519460">
    <property type="component" value="Unassembled WGS sequence"/>
</dbReference>
<evidence type="ECO:0000313" key="2">
    <source>
        <dbReference type="Proteomes" id="UP001519460"/>
    </source>
</evidence>
<keyword evidence="2" id="KW-1185">Reference proteome</keyword>
<protein>
    <submittedName>
        <fullName evidence="1">Uncharacterized protein</fullName>
    </submittedName>
</protein>
<dbReference type="AlphaFoldDB" id="A0ABD0KSA3"/>
<reference evidence="1 2" key="1">
    <citation type="journal article" date="2023" name="Sci. Data">
        <title>Genome assembly of the Korean intertidal mud-creeper Batillaria attramentaria.</title>
        <authorList>
            <person name="Patra A.K."/>
            <person name="Ho P.T."/>
            <person name="Jun S."/>
            <person name="Lee S.J."/>
            <person name="Kim Y."/>
            <person name="Won Y.J."/>
        </authorList>
    </citation>
    <scope>NUCLEOTIDE SEQUENCE [LARGE SCALE GENOMIC DNA]</scope>
    <source>
        <strain evidence="1">Wonlab-2016</strain>
    </source>
</reference>
<gene>
    <name evidence="1" type="ORF">BaRGS_00018658</name>
</gene>
<accession>A0ABD0KSA3</accession>